<accession>A0AAV4M741</accession>
<name>A0AAV4M741_9ARAC</name>
<keyword evidence="2" id="KW-1185">Reference proteome</keyword>
<reference evidence="1 2" key="1">
    <citation type="submission" date="2021-06" db="EMBL/GenBank/DDBJ databases">
        <title>Caerostris darwini draft genome.</title>
        <authorList>
            <person name="Kono N."/>
            <person name="Arakawa K."/>
        </authorList>
    </citation>
    <scope>NUCLEOTIDE SEQUENCE [LARGE SCALE GENOMIC DNA]</scope>
</reference>
<gene>
    <name evidence="1" type="ORF">CDAR_403841</name>
</gene>
<proteinExistence type="predicted"/>
<evidence type="ECO:0000313" key="1">
    <source>
        <dbReference type="EMBL" id="GIX67226.1"/>
    </source>
</evidence>
<comment type="caution">
    <text evidence="1">The sequence shown here is derived from an EMBL/GenBank/DDBJ whole genome shotgun (WGS) entry which is preliminary data.</text>
</comment>
<sequence length="92" mass="10535">MLRQSILTQILNRGMSTGKYGSVQNSAPPKRSCSVFDTINELSLINTKQLSFCIPLATLFTRYKSMGFPSLRSCERFHLQEEDDRSYQPQKV</sequence>
<dbReference type="Proteomes" id="UP001054837">
    <property type="component" value="Unassembled WGS sequence"/>
</dbReference>
<dbReference type="AlphaFoldDB" id="A0AAV4M741"/>
<dbReference type="EMBL" id="BPLQ01000072">
    <property type="protein sequence ID" value="GIX67226.1"/>
    <property type="molecule type" value="Genomic_DNA"/>
</dbReference>
<protein>
    <submittedName>
        <fullName evidence="1">Uncharacterized protein</fullName>
    </submittedName>
</protein>
<organism evidence="1 2">
    <name type="scientific">Caerostris darwini</name>
    <dbReference type="NCBI Taxonomy" id="1538125"/>
    <lineage>
        <taxon>Eukaryota</taxon>
        <taxon>Metazoa</taxon>
        <taxon>Ecdysozoa</taxon>
        <taxon>Arthropoda</taxon>
        <taxon>Chelicerata</taxon>
        <taxon>Arachnida</taxon>
        <taxon>Araneae</taxon>
        <taxon>Araneomorphae</taxon>
        <taxon>Entelegynae</taxon>
        <taxon>Araneoidea</taxon>
        <taxon>Araneidae</taxon>
        <taxon>Caerostris</taxon>
    </lineage>
</organism>
<evidence type="ECO:0000313" key="2">
    <source>
        <dbReference type="Proteomes" id="UP001054837"/>
    </source>
</evidence>